<dbReference type="InterPro" id="IPR011051">
    <property type="entry name" value="RmlC_Cupin_sf"/>
</dbReference>
<dbReference type="PANTHER" id="PTHR39193:SF1">
    <property type="entry name" value="5-DEOXY-GLUCURONATE ISOMERASE"/>
    <property type="match status" value="1"/>
</dbReference>
<dbReference type="InterPro" id="IPR024203">
    <property type="entry name" value="Deoxy-glucuronate_isom_IolB"/>
</dbReference>
<dbReference type="NCBIfam" id="TIGR04378">
    <property type="entry name" value="myo_inos_iolB"/>
    <property type="match status" value="1"/>
</dbReference>
<dbReference type="GO" id="GO:0008880">
    <property type="term" value="F:glucuronate isomerase activity"/>
    <property type="evidence" value="ECO:0007669"/>
    <property type="project" value="InterPro"/>
</dbReference>
<organism evidence="2">
    <name type="scientific">freshwater metagenome</name>
    <dbReference type="NCBI Taxonomy" id="449393"/>
    <lineage>
        <taxon>unclassified sequences</taxon>
        <taxon>metagenomes</taxon>
        <taxon>ecological metagenomes</taxon>
    </lineage>
</organism>
<dbReference type="Gene3D" id="2.60.120.10">
    <property type="entry name" value="Jelly Rolls"/>
    <property type="match status" value="2"/>
</dbReference>
<dbReference type="AlphaFoldDB" id="A0A6J6Y7T6"/>
<gene>
    <name evidence="2" type="ORF">UFOPK3026_00785</name>
</gene>
<evidence type="ECO:0000313" key="2">
    <source>
        <dbReference type="EMBL" id="CAB4805492.1"/>
    </source>
</evidence>
<keyword evidence="1" id="KW-0413">Isomerase</keyword>
<protein>
    <submittedName>
        <fullName evidence="2">Unannotated protein</fullName>
    </submittedName>
</protein>
<accession>A0A6J6Y7T6</accession>
<dbReference type="GO" id="GO:0019310">
    <property type="term" value="P:inositol catabolic process"/>
    <property type="evidence" value="ECO:0007669"/>
    <property type="project" value="InterPro"/>
</dbReference>
<dbReference type="SUPFAM" id="SSF51182">
    <property type="entry name" value="RmlC-like cupins"/>
    <property type="match status" value="1"/>
</dbReference>
<evidence type="ECO:0000256" key="1">
    <source>
        <dbReference type="ARBA" id="ARBA00023235"/>
    </source>
</evidence>
<proteinExistence type="predicted"/>
<dbReference type="Pfam" id="PF04962">
    <property type="entry name" value="KduI"/>
    <property type="match status" value="1"/>
</dbReference>
<dbReference type="EMBL" id="CAFAAP010000108">
    <property type="protein sequence ID" value="CAB4805492.1"/>
    <property type="molecule type" value="Genomic_DNA"/>
</dbReference>
<dbReference type="PANTHER" id="PTHR39193">
    <property type="entry name" value="5-DEOXY-GLUCURONATE ISOMERASE"/>
    <property type="match status" value="1"/>
</dbReference>
<reference evidence="2" key="1">
    <citation type="submission" date="2020-05" db="EMBL/GenBank/DDBJ databases">
        <authorList>
            <person name="Chiriac C."/>
            <person name="Salcher M."/>
            <person name="Ghai R."/>
            <person name="Kavagutti S V."/>
        </authorList>
    </citation>
    <scope>NUCLEOTIDE SEQUENCE</scope>
</reference>
<dbReference type="PIRSF" id="PIRSF036628">
    <property type="entry name" value="IolB"/>
    <property type="match status" value="1"/>
</dbReference>
<dbReference type="InterPro" id="IPR014710">
    <property type="entry name" value="RmlC-like_jellyroll"/>
</dbReference>
<dbReference type="InterPro" id="IPR021120">
    <property type="entry name" value="KduI/IolB_isomerase"/>
</dbReference>
<name>A0A6J6Y7T6_9ZZZZ</name>
<sequence length="303" mass="32947">MSETSSWYYPQGSLASANQPVSLDVKTAGWTYCGIDVYDFSSMSKGNTVEIDLTNREAVIVPLSALSVTVELSNKKNILAGRPGVFAAVADWFYAPVGSKLTLSADAGEVAVCTAMATKEFPAHHGLANTVPVEPRGAGFATRQVNNIATPDSFQGADRIIICEVLTPGGNWSSWPPHRHDGIAGCPNMNEEIYYFRIGKQQSDHGDRDGRGYFHAYTVDGSVDDTVTLSDGDIYILPAGYHGPSIAAPEYPMYFLNVLAGPAEDRTMAFCDDPSHHWIRDEWKSQKIDPRVPMTSVHGRVNA</sequence>